<keyword evidence="4" id="KW-1185">Reference proteome</keyword>
<gene>
    <name evidence="2" type="ORF">AF333_03695</name>
    <name evidence="3" type="ORF">SAMN04487909_11291</name>
</gene>
<dbReference type="Proteomes" id="UP000182836">
    <property type="component" value="Unassembled WGS sequence"/>
</dbReference>
<protein>
    <submittedName>
        <fullName evidence="3">Uncharacterized protein YbcI</fullName>
    </submittedName>
</protein>
<evidence type="ECO:0000313" key="5">
    <source>
        <dbReference type="Proteomes" id="UP000182836"/>
    </source>
</evidence>
<evidence type="ECO:0000259" key="1">
    <source>
        <dbReference type="Pfam" id="PF10057"/>
    </source>
</evidence>
<evidence type="ECO:0000313" key="4">
    <source>
        <dbReference type="Proteomes" id="UP000037269"/>
    </source>
</evidence>
<feature type="domain" description="Na+-translocating membrane potential-generating system MpsC" evidence="1">
    <location>
        <begin position="6"/>
        <end position="114"/>
    </location>
</feature>
<accession>A0A0D1UX75</accession>
<reference evidence="3 5" key="2">
    <citation type="submission" date="2016-10" db="EMBL/GenBank/DDBJ databases">
        <authorList>
            <person name="de Groot N.N."/>
        </authorList>
    </citation>
    <scope>NUCLEOTIDE SEQUENCE [LARGE SCALE GENOMIC DNA]</scope>
    <source>
        <strain evidence="3 5">DSM 2895</strain>
    </source>
</reference>
<dbReference type="Proteomes" id="UP000037269">
    <property type="component" value="Unassembled WGS sequence"/>
</dbReference>
<dbReference type="InterPro" id="IPR018745">
    <property type="entry name" value="MpsC"/>
</dbReference>
<dbReference type="PATRIC" id="fig|47500.12.peg.2569"/>
<organism evidence="2 4">
    <name type="scientific">Aneurinibacillus migulanus</name>
    <name type="common">Bacillus migulanus</name>
    <dbReference type="NCBI Taxonomy" id="47500"/>
    <lineage>
        <taxon>Bacteria</taxon>
        <taxon>Bacillati</taxon>
        <taxon>Bacillota</taxon>
        <taxon>Bacilli</taxon>
        <taxon>Bacillales</taxon>
        <taxon>Paenibacillaceae</taxon>
        <taxon>Aneurinibacillus group</taxon>
        <taxon>Aneurinibacillus</taxon>
    </lineage>
</organism>
<dbReference type="STRING" id="47500.AF333_03695"/>
<dbReference type="AlphaFoldDB" id="A0A0D1UX75"/>
<evidence type="ECO:0000313" key="3">
    <source>
        <dbReference type="EMBL" id="SDJ13108.1"/>
    </source>
</evidence>
<dbReference type="Pfam" id="PF10057">
    <property type="entry name" value="MpsC"/>
    <property type="match status" value="1"/>
</dbReference>
<reference evidence="2 4" key="1">
    <citation type="submission" date="2015-07" db="EMBL/GenBank/DDBJ databases">
        <title>Fjat-14205 dsm 2895.</title>
        <authorList>
            <person name="Liu B."/>
            <person name="Wang J."/>
            <person name="Zhu Y."/>
            <person name="Liu G."/>
            <person name="Chen Q."/>
            <person name="Chen Z."/>
            <person name="Lan J."/>
            <person name="Che J."/>
            <person name="Ge C."/>
            <person name="Shi H."/>
            <person name="Pan Z."/>
            <person name="Liu X."/>
        </authorList>
    </citation>
    <scope>NUCLEOTIDE SEQUENCE [LARGE SCALE GENOMIC DNA]</scope>
    <source>
        <strain evidence="2 4">DSM 2895</strain>
    </source>
</reference>
<evidence type="ECO:0000313" key="2">
    <source>
        <dbReference type="EMBL" id="KON94720.1"/>
    </source>
</evidence>
<name>A0A0D1UX75_ANEMI</name>
<dbReference type="EMBL" id="LGUG01000004">
    <property type="protein sequence ID" value="KON94720.1"/>
    <property type="molecule type" value="Genomic_DNA"/>
</dbReference>
<sequence>MAQSCKNRIEAIISEAYIKFLREILGRGPKETKTYIIHDMVIIRLKEVLTQEEKTLVQIERGRPLVKEMRRILRESHSEKTEAIISSITGCRVLSSHSDISTKLGEQVEVFILDCDLEKELKAKTVI</sequence>
<dbReference type="EMBL" id="FNED01000012">
    <property type="protein sequence ID" value="SDJ13108.1"/>
    <property type="molecule type" value="Genomic_DNA"/>
</dbReference>
<proteinExistence type="predicted"/>
<dbReference type="GeneID" id="42304310"/>
<dbReference type="OrthoDB" id="5422931at2"/>
<dbReference type="RefSeq" id="WP_043068480.1">
    <property type="nucleotide sequence ID" value="NZ_BJOA01000173.1"/>
</dbReference>